<dbReference type="SUPFAM" id="SSF51735">
    <property type="entry name" value="NAD(P)-binding Rossmann-fold domains"/>
    <property type="match status" value="1"/>
</dbReference>
<name>A0ABV5UZD2_9MICO</name>
<dbReference type="PANTHER" id="PTHR43401">
    <property type="entry name" value="L-THREONINE 3-DEHYDROGENASE"/>
    <property type="match status" value="1"/>
</dbReference>
<dbReference type="InterPro" id="IPR013149">
    <property type="entry name" value="ADH-like_C"/>
</dbReference>
<reference evidence="7 8" key="1">
    <citation type="submission" date="2024-09" db="EMBL/GenBank/DDBJ databases">
        <authorList>
            <person name="Sun Q."/>
            <person name="Mori K."/>
        </authorList>
    </citation>
    <scope>NUCLEOTIDE SEQUENCE [LARGE SCALE GENOMIC DNA]</scope>
    <source>
        <strain evidence="7 8">JCM 12763</strain>
    </source>
</reference>
<dbReference type="Pfam" id="PF08240">
    <property type="entry name" value="ADH_N"/>
    <property type="match status" value="1"/>
</dbReference>
<dbReference type="PROSITE" id="PS00059">
    <property type="entry name" value="ADH_ZINC"/>
    <property type="match status" value="1"/>
</dbReference>
<evidence type="ECO:0000313" key="7">
    <source>
        <dbReference type="EMBL" id="MFB9730870.1"/>
    </source>
</evidence>
<protein>
    <submittedName>
        <fullName evidence="7">Alcohol dehydrogenase catalytic domain-containing protein</fullName>
    </submittedName>
</protein>
<dbReference type="SMART" id="SM00829">
    <property type="entry name" value="PKS_ER"/>
    <property type="match status" value="1"/>
</dbReference>
<dbReference type="InterPro" id="IPR011032">
    <property type="entry name" value="GroES-like_sf"/>
</dbReference>
<dbReference type="Proteomes" id="UP001589613">
    <property type="component" value="Unassembled WGS sequence"/>
</dbReference>
<keyword evidence="8" id="KW-1185">Reference proteome</keyword>
<dbReference type="RefSeq" id="WP_238330516.1">
    <property type="nucleotide sequence ID" value="NZ_JBHMAX010000005.1"/>
</dbReference>
<dbReference type="InterPro" id="IPR050129">
    <property type="entry name" value="Zn_alcohol_dh"/>
</dbReference>
<dbReference type="InterPro" id="IPR036291">
    <property type="entry name" value="NAD(P)-bd_dom_sf"/>
</dbReference>
<keyword evidence="3 5" id="KW-0862">Zinc</keyword>
<evidence type="ECO:0000256" key="5">
    <source>
        <dbReference type="RuleBase" id="RU361277"/>
    </source>
</evidence>
<keyword evidence="2 5" id="KW-0479">Metal-binding</keyword>
<evidence type="ECO:0000259" key="6">
    <source>
        <dbReference type="SMART" id="SM00829"/>
    </source>
</evidence>
<dbReference type="EMBL" id="JBHMAX010000005">
    <property type="protein sequence ID" value="MFB9730870.1"/>
    <property type="molecule type" value="Genomic_DNA"/>
</dbReference>
<dbReference type="PANTHER" id="PTHR43401:SF5">
    <property type="entry name" value="ALCOHOL DEHYDROGENASE-RELATED"/>
    <property type="match status" value="1"/>
</dbReference>
<organism evidence="7 8">
    <name type="scientific">Ornithinimicrobium kibberense</name>
    <dbReference type="NCBI Taxonomy" id="282060"/>
    <lineage>
        <taxon>Bacteria</taxon>
        <taxon>Bacillati</taxon>
        <taxon>Actinomycetota</taxon>
        <taxon>Actinomycetes</taxon>
        <taxon>Micrococcales</taxon>
        <taxon>Ornithinimicrobiaceae</taxon>
        <taxon>Ornithinimicrobium</taxon>
    </lineage>
</organism>
<evidence type="ECO:0000256" key="4">
    <source>
        <dbReference type="ARBA" id="ARBA00023002"/>
    </source>
</evidence>
<evidence type="ECO:0000256" key="1">
    <source>
        <dbReference type="ARBA" id="ARBA00001947"/>
    </source>
</evidence>
<proteinExistence type="inferred from homology"/>
<comment type="caution">
    <text evidence="7">The sequence shown here is derived from an EMBL/GenBank/DDBJ whole genome shotgun (WGS) entry which is preliminary data.</text>
</comment>
<comment type="cofactor">
    <cofactor evidence="1 5">
        <name>Zn(2+)</name>
        <dbReference type="ChEBI" id="CHEBI:29105"/>
    </cofactor>
</comment>
<gene>
    <name evidence="7" type="ORF">ACFFN0_02300</name>
</gene>
<dbReference type="InterPro" id="IPR020843">
    <property type="entry name" value="ER"/>
</dbReference>
<dbReference type="InterPro" id="IPR002328">
    <property type="entry name" value="ADH_Zn_CS"/>
</dbReference>
<keyword evidence="4" id="KW-0560">Oxidoreductase</keyword>
<evidence type="ECO:0000313" key="8">
    <source>
        <dbReference type="Proteomes" id="UP001589613"/>
    </source>
</evidence>
<comment type="similarity">
    <text evidence="5">Belongs to the zinc-containing alcohol dehydrogenase family.</text>
</comment>
<dbReference type="SUPFAM" id="SSF50129">
    <property type="entry name" value="GroES-like"/>
    <property type="match status" value="1"/>
</dbReference>
<sequence length="360" mass="37477">MPEDHPTMRAVRYDAFGARPYVTQVPLPRPRPDGVVVRVEATGVCRSDWHAWQGHDDDITELPHVPGHEFAGVVHEVGADVRTVAVGDRVVVPFVCGCGTCEVCRAAASQVCPHQWQPGFSGPGSFAELVAVPWADHNVVHLPDEIGADVAASLGCRFATAYRGVVDVARVVDGEHVAVLGCGGVGLAAVMVAASRGAHVVAVDVSPEALDLARGVGAEQTVQVDVATDPGMEEAVARVRELVPGGVDVGVDALGSVATARAATSVLRVRGRHLQLGLMPPAVIGDRASVPMHTVVARELQVLGSHGMAPADYPRMLADVVDGRLTPEQFLGRTITLAEAPAALVAMSGPTTPGVTIVRP</sequence>
<accession>A0ABV5UZD2</accession>
<evidence type="ECO:0000256" key="2">
    <source>
        <dbReference type="ARBA" id="ARBA00022723"/>
    </source>
</evidence>
<evidence type="ECO:0000256" key="3">
    <source>
        <dbReference type="ARBA" id="ARBA00022833"/>
    </source>
</evidence>
<dbReference type="Pfam" id="PF00107">
    <property type="entry name" value="ADH_zinc_N"/>
    <property type="match status" value="1"/>
</dbReference>
<dbReference type="Gene3D" id="3.90.180.10">
    <property type="entry name" value="Medium-chain alcohol dehydrogenases, catalytic domain"/>
    <property type="match status" value="1"/>
</dbReference>
<feature type="domain" description="Enoyl reductase (ER)" evidence="6">
    <location>
        <begin position="17"/>
        <end position="358"/>
    </location>
</feature>
<dbReference type="InterPro" id="IPR013154">
    <property type="entry name" value="ADH-like_N"/>
</dbReference>